<evidence type="ECO:0000256" key="1">
    <source>
        <dbReference type="ARBA" id="ARBA00022927"/>
    </source>
</evidence>
<dbReference type="PANTHER" id="PTHR10997:SF9">
    <property type="entry name" value="IMPORTIN-9"/>
    <property type="match status" value="1"/>
</dbReference>
<comment type="caution">
    <text evidence="3">The sequence shown here is derived from an EMBL/GenBank/DDBJ whole genome shotgun (WGS) entry which is preliminary data.</text>
</comment>
<sequence>METSAVAGDQDQQWLLNCLSATLDPNQEVRSFAEASLNQASLQPEVLVSCYALACNQLVGTSYSISEGEESFELPAVSSEEKEVIRKLLLSSLNDTHRKICTAISMAVASIAAYDWPEDWPDLLPFLLKLITDQSNMNGVHGGLRCLALLSADLDDAIVPKLVPVLFPVLHTIVSFPEHPYRVVLSKIMGLFVHGGIRSLLLLSKKSCFDKERLVAKSYDRYVRTKALSIVYSCTAMLGVMSGVCKTEMFALMMPMLKPWMNQFSIILEHPVQPEDPDDWGVKMEVLKCLNQFIQNFPSLAESEFLVVVRPLWQTFVSSLRVYTRSSIEGTEDPYAGRYDSDGAEKSLDSFVIQLFEFLLTIVGSAKLVKVIASNVRELVYHTIAFLQMTEQQIHIWSIDANQFLADEDESTYSCRVSGALLLEEVVSYCGREGIDAIIDAASKRFNESQQEKAAGSTVWWRMREATLFALAFLSEQLLEAEVSGLTSVRLGELLEQMITEDIGTGVHQYPFLYARIFASVARFSSAISDGVLEHFLSAAITTIAMDVPPPVKVGACRALSELLPKANKGNFQPQMMGLFSSLADLLHQALDETLHLVLETLQAAIKAGFLTASMEPMISPLILNIWALHVSDPFISIDAIEVLEVGARMFQFLDFFHHAKRCNQLGYPPEKEVSYKSPVNEYHVEPQQQPDGLVAGSLDLLTMLLKSASTDVVKAAYDVCFDAVTRIILQSEDHSEMQNATECLATFISGGRQLMLVWGGDSGFTMRSLLDAASRLLNPDLESSGSLFVGSYILQLILHLPSQMAQHIRDLVAALVRRLQSAQIAGLRSSLLLIFARLVHMSAPNVEWFINMLMTIPSEAYGEIQGAYPIKVTTTALALLLSTRHPELAKINVQGHLIKSDAGITTRAKAKLAPDQWTVLPLPAKIGDLLGSADCNLSPTITMILTLLADALIEIQEQVLGDDDEEDSDWEEVQEGDVESDKDLIYSTGAASLGRPTYEHLEAMAKNQGDDYEDDILCVSDPLNEINLAKYLADFFMKFSQTDRQLFDTLCQAWKLNVDSHFHFKMQSLTQARQNAIRMVLNC</sequence>
<reference evidence="3 4" key="1">
    <citation type="submission" date="2024-05" db="EMBL/GenBank/DDBJ databases">
        <title>Haplotype-resolved chromosome-level genome assembly of Huyou (Citrus changshanensis).</title>
        <authorList>
            <person name="Miao C."/>
            <person name="Chen W."/>
            <person name="Wu Y."/>
            <person name="Wang L."/>
            <person name="Zhao S."/>
            <person name="Grierson D."/>
            <person name="Xu C."/>
            <person name="Chen K."/>
        </authorList>
    </citation>
    <scope>NUCLEOTIDE SEQUENCE [LARGE SCALE GENOMIC DNA]</scope>
    <source>
        <strain evidence="3">01-14</strain>
        <tissue evidence="3">Leaf</tissue>
    </source>
</reference>
<evidence type="ECO:0000259" key="2">
    <source>
        <dbReference type="Pfam" id="PF25018"/>
    </source>
</evidence>
<dbReference type="EMBL" id="JBCGBO010000007">
    <property type="protein sequence ID" value="KAK9188523.1"/>
    <property type="molecule type" value="Genomic_DNA"/>
</dbReference>
<dbReference type="AlphaFoldDB" id="A0AAP0QGC5"/>
<dbReference type="GO" id="GO:0006606">
    <property type="term" value="P:protein import into nucleus"/>
    <property type="evidence" value="ECO:0007669"/>
    <property type="project" value="TreeGrafter"/>
</dbReference>
<keyword evidence="4" id="KW-1185">Reference proteome</keyword>
<dbReference type="InterPro" id="IPR011989">
    <property type="entry name" value="ARM-like"/>
</dbReference>
<accession>A0AAP0QGC5</accession>
<evidence type="ECO:0000313" key="3">
    <source>
        <dbReference type="EMBL" id="KAK9188523.1"/>
    </source>
</evidence>
<dbReference type="GO" id="GO:0005635">
    <property type="term" value="C:nuclear envelope"/>
    <property type="evidence" value="ECO:0007669"/>
    <property type="project" value="TreeGrafter"/>
</dbReference>
<keyword evidence="1" id="KW-0813">Transport</keyword>
<dbReference type="FunFam" id="1.25.10.10:FF:000459">
    <property type="entry name" value="ARM repeat superfamily protein"/>
    <property type="match status" value="1"/>
</dbReference>
<dbReference type="InterPro" id="IPR056840">
    <property type="entry name" value="HEAT_IPO9_central"/>
</dbReference>
<dbReference type="GO" id="GO:0005829">
    <property type="term" value="C:cytosol"/>
    <property type="evidence" value="ECO:0007669"/>
    <property type="project" value="TreeGrafter"/>
</dbReference>
<proteinExistence type="predicted"/>
<keyword evidence="1" id="KW-0653">Protein transport</keyword>
<dbReference type="Proteomes" id="UP001428341">
    <property type="component" value="Unassembled WGS sequence"/>
</dbReference>
<protein>
    <recommendedName>
        <fullName evidence="2">Importin-9 central HEAT repeats domain-containing protein</fullName>
    </recommendedName>
</protein>
<dbReference type="SUPFAM" id="SSF48371">
    <property type="entry name" value="ARM repeat"/>
    <property type="match status" value="1"/>
</dbReference>
<feature type="domain" description="Importin-9 central HEAT repeats" evidence="2">
    <location>
        <begin position="375"/>
        <end position="608"/>
    </location>
</feature>
<evidence type="ECO:0000313" key="4">
    <source>
        <dbReference type="Proteomes" id="UP001428341"/>
    </source>
</evidence>
<dbReference type="Gene3D" id="1.25.10.10">
    <property type="entry name" value="Leucine-rich Repeat Variant"/>
    <property type="match status" value="1"/>
</dbReference>
<dbReference type="InterPro" id="IPR016024">
    <property type="entry name" value="ARM-type_fold"/>
</dbReference>
<name>A0AAP0QGC5_9ROSI</name>
<dbReference type="Pfam" id="PF25018">
    <property type="entry name" value="HEAT_IPO9_c"/>
    <property type="match status" value="1"/>
</dbReference>
<gene>
    <name evidence="3" type="ORF">WN944_019926</name>
</gene>
<dbReference type="PANTHER" id="PTHR10997">
    <property type="entry name" value="IMPORTIN-7, 8, 11"/>
    <property type="match status" value="1"/>
</dbReference>
<organism evidence="3 4">
    <name type="scientific">Citrus x changshan-huyou</name>
    <dbReference type="NCBI Taxonomy" id="2935761"/>
    <lineage>
        <taxon>Eukaryota</taxon>
        <taxon>Viridiplantae</taxon>
        <taxon>Streptophyta</taxon>
        <taxon>Embryophyta</taxon>
        <taxon>Tracheophyta</taxon>
        <taxon>Spermatophyta</taxon>
        <taxon>Magnoliopsida</taxon>
        <taxon>eudicotyledons</taxon>
        <taxon>Gunneridae</taxon>
        <taxon>Pentapetalae</taxon>
        <taxon>rosids</taxon>
        <taxon>malvids</taxon>
        <taxon>Sapindales</taxon>
        <taxon>Rutaceae</taxon>
        <taxon>Aurantioideae</taxon>
        <taxon>Citrus</taxon>
    </lineage>
</organism>